<dbReference type="InterPro" id="IPR045584">
    <property type="entry name" value="Pilin-like"/>
</dbReference>
<keyword evidence="5 6" id="KW-0472">Membrane</keyword>
<evidence type="ECO:0008006" key="9">
    <source>
        <dbReference type="Google" id="ProtNLM"/>
    </source>
</evidence>
<dbReference type="EMBL" id="MHVH01000003">
    <property type="protein sequence ID" value="OHA90667.1"/>
    <property type="molecule type" value="Genomic_DNA"/>
</dbReference>
<dbReference type="GO" id="GO:0015628">
    <property type="term" value="P:protein secretion by the type II secretion system"/>
    <property type="evidence" value="ECO:0007669"/>
    <property type="project" value="InterPro"/>
</dbReference>
<dbReference type="SUPFAM" id="SSF57610">
    <property type="entry name" value="Thyroglobulin type-1 domain"/>
    <property type="match status" value="1"/>
</dbReference>
<dbReference type="Gene3D" id="3.30.700.10">
    <property type="entry name" value="Glycoprotein, Type 4 Pilin"/>
    <property type="match status" value="1"/>
</dbReference>
<evidence type="ECO:0000313" key="7">
    <source>
        <dbReference type="EMBL" id="OHA90667.1"/>
    </source>
</evidence>
<dbReference type="PANTHER" id="PTHR30093:SF44">
    <property type="entry name" value="TYPE II SECRETION SYSTEM CORE PROTEIN G"/>
    <property type="match status" value="1"/>
</dbReference>
<protein>
    <recommendedName>
        <fullName evidence="9">Type II secretion system protein GspG C-terminal domain-containing protein</fullName>
    </recommendedName>
</protein>
<dbReference type="NCBIfam" id="TIGR02532">
    <property type="entry name" value="IV_pilin_GFxxxE"/>
    <property type="match status" value="1"/>
</dbReference>
<accession>A0A1G2T049</accession>
<dbReference type="InterPro" id="IPR012902">
    <property type="entry name" value="N_methyl_site"/>
</dbReference>
<dbReference type="Pfam" id="PF07963">
    <property type="entry name" value="N_methyl"/>
    <property type="match status" value="1"/>
</dbReference>
<dbReference type="AlphaFoldDB" id="A0A1G2T049"/>
<dbReference type="InterPro" id="IPR000983">
    <property type="entry name" value="Bac_GSPG_pilin"/>
</dbReference>
<keyword evidence="2" id="KW-0488">Methylation</keyword>
<dbReference type="PROSITE" id="PS00409">
    <property type="entry name" value="PROKAR_NTER_METHYL"/>
    <property type="match status" value="1"/>
</dbReference>
<gene>
    <name evidence="7" type="ORF">A2838_03040</name>
</gene>
<evidence type="ECO:0000256" key="4">
    <source>
        <dbReference type="ARBA" id="ARBA00022989"/>
    </source>
</evidence>
<dbReference type="SUPFAM" id="SSF54523">
    <property type="entry name" value="Pili subunits"/>
    <property type="match status" value="1"/>
</dbReference>
<dbReference type="GO" id="GO:0016020">
    <property type="term" value="C:membrane"/>
    <property type="evidence" value="ECO:0007669"/>
    <property type="project" value="UniProtKB-SubCell"/>
</dbReference>
<dbReference type="PANTHER" id="PTHR30093">
    <property type="entry name" value="GENERAL SECRETION PATHWAY PROTEIN G"/>
    <property type="match status" value="1"/>
</dbReference>
<evidence type="ECO:0000313" key="8">
    <source>
        <dbReference type="Proteomes" id="UP000178107"/>
    </source>
</evidence>
<dbReference type="InterPro" id="IPR036857">
    <property type="entry name" value="Thyroglobulin_1_sf"/>
</dbReference>
<keyword evidence="3 6" id="KW-0812">Transmembrane</keyword>
<evidence type="ECO:0000256" key="3">
    <source>
        <dbReference type="ARBA" id="ARBA00022692"/>
    </source>
</evidence>
<dbReference type="GO" id="GO:0015627">
    <property type="term" value="C:type II protein secretion system complex"/>
    <property type="evidence" value="ECO:0007669"/>
    <property type="project" value="InterPro"/>
</dbReference>
<evidence type="ECO:0000256" key="1">
    <source>
        <dbReference type="ARBA" id="ARBA00004167"/>
    </source>
</evidence>
<feature type="transmembrane region" description="Helical" evidence="6">
    <location>
        <begin position="12"/>
        <end position="36"/>
    </location>
</feature>
<evidence type="ECO:0000256" key="5">
    <source>
        <dbReference type="ARBA" id="ARBA00023136"/>
    </source>
</evidence>
<evidence type="ECO:0000256" key="2">
    <source>
        <dbReference type="ARBA" id="ARBA00022481"/>
    </source>
</evidence>
<sequence>MKFTGNSKGFTLIELLVVIAIIGILSSVVLASLGTARSKGNDAKIKAQLSGLRTAAEIYYDSNSSYGTASNSCASGIFADTTSGMSQYTLAANYPTNTTLVCNATGSAYAVQANLSTSGQYWCVDSTGKSKAETGVLGSATTCP</sequence>
<name>A0A1G2T049_9BACT</name>
<dbReference type="PRINTS" id="PR00813">
    <property type="entry name" value="BCTERIALGSPG"/>
</dbReference>
<reference evidence="7 8" key="1">
    <citation type="journal article" date="2016" name="Nat. Commun.">
        <title>Thousands of microbial genomes shed light on interconnected biogeochemical processes in an aquifer system.</title>
        <authorList>
            <person name="Anantharaman K."/>
            <person name="Brown C.T."/>
            <person name="Hug L.A."/>
            <person name="Sharon I."/>
            <person name="Castelle C.J."/>
            <person name="Probst A.J."/>
            <person name="Thomas B.C."/>
            <person name="Singh A."/>
            <person name="Wilkins M.J."/>
            <person name="Karaoz U."/>
            <person name="Brodie E.L."/>
            <person name="Williams K.H."/>
            <person name="Hubbard S.S."/>
            <person name="Banfield J.F."/>
        </authorList>
    </citation>
    <scope>NUCLEOTIDE SEQUENCE [LARGE SCALE GENOMIC DNA]</scope>
</reference>
<dbReference type="Proteomes" id="UP000178107">
    <property type="component" value="Unassembled WGS sequence"/>
</dbReference>
<organism evidence="7 8">
    <name type="scientific">Candidatus Zambryskibacteria bacterium RIFCSPHIGHO2_01_FULL_46_25</name>
    <dbReference type="NCBI Taxonomy" id="1802738"/>
    <lineage>
        <taxon>Bacteria</taxon>
        <taxon>Candidatus Zambryskiibacteriota</taxon>
    </lineage>
</organism>
<proteinExistence type="predicted"/>
<comment type="caution">
    <text evidence="7">The sequence shown here is derived from an EMBL/GenBank/DDBJ whole genome shotgun (WGS) entry which is preliminary data.</text>
</comment>
<keyword evidence="4 6" id="KW-1133">Transmembrane helix</keyword>
<evidence type="ECO:0000256" key="6">
    <source>
        <dbReference type="SAM" id="Phobius"/>
    </source>
</evidence>
<comment type="subcellular location">
    <subcellularLocation>
        <location evidence="1">Membrane</location>
        <topology evidence="1">Single-pass membrane protein</topology>
    </subcellularLocation>
</comment>